<dbReference type="OrthoDB" id="7933078at2"/>
<dbReference type="RefSeq" id="WP_023788060.1">
    <property type="nucleotide sequence ID" value="NC_022997.1"/>
</dbReference>
<protein>
    <submittedName>
        <fullName evidence="2">Uncharacterized protein</fullName>
    </submittedName>
</protein>
<sequence length="94" mass="10422">MSDRTQFAVGHNHKVPMPKVMKKSLQVVIAALLTAGVVLFVMMVNGFLVGRGGSMGGLDVWLSFIGRSDIIGTIILTALVTIAFMYWQRDRERR</sequence>
<feature type="transmembrane region" description="Helical" evidence="1">
    <location>
        <begin position="70"/>
        <end position="87"/>
    </location>
</feature>
<feature type="transmembrane region" description="Helical" evidence="1">
    <location>
        <begin position="27"/>
        <end position="50"/>
    </location>
</feature>
<name>V5SEA6_9HYPH</name>
<dbReference type="PATRIC" id="fig|1029756.8.peg.2852"/>
<organism evidence="2 3">
    <name type="scientific">Hyphomicrobium nitrativorans NL23</name>
    <dbReference type="NCBI Taxonomy" id="1029756"/>
    <lineage>
        <taxon>Bacteria</taxon>
        <taxon>Pseudomonadati</taxon>
        <taxon>Pseudomonadota</taxon>
        <taxon>Alphaproteobacteria</taxon>
        <taxon>Hyphomicrobiales</taxon>
        <taxon>Hyphomicrobiaceae</taxon>
        <taxon>Hyphomicrobium</taxon>
    </lineage>
</organism>
<dbReference type="AlphaFoldDB" id="V5SEA6"/>
<evidence type="ECO:0000313" key="2">
    <source>
        <dbReference type="EMBL" id="AHB49226.1"/>
    </source>
</evidence>
<proteinExistence type="predicted"/>
<keyword evidence="1" id="KW-0472">Membrane</keyword>
<dbReference type="EMBL" id="CP006912">
    <property type="protein sequence ID" value="AHB49226.1"/>
    <property type="molecule type" value="Genomic_DNA"/>
</dbReference>
<keyword evidence="1" id="KW-0812">Transmembrane</keyword>
<keyword evidence="1" id="KW-1133">Transmembrane helix</keyword>
<dbReference type="HOGENOM" id="CLU_2273529_0_0_5"/>
<dbReference type="Proteomes" id="UP000018542">
    <property type="component" value="Chromosome"/>
</dbReference>
<reference evidence="2 3" key="1">
    <citation type="journal article" date="2014" name="Genome Announc.">
        <title>Complete Genome Sequence of Hyphomicrobium nitrativorans Strain NL23, a Denitrifying Bacterium Isolated from Biofilm of a Methanol-Fed Denitrification System Treating Seawater at the Montreal Biodome.</title>
        <authorList>
            <person name="Martineau C."/>
            <person name="Villeneuve C."/>
            <person name="Mauffrey F."/>
            <person name="Villemur R."/>
        </authorList>
    </citation>
    <scope>NUCLEOTIDE SEQUENCE [LARGE SCALE GENOMIC DNA]</scope>
    <source>
        <strain evidence="2">NL23</strain>
    </source>
</reference>
<dbReference type="KEGG" id="hni:W911_13695"/>
<accession>V5SEA6</accession>
<evidence type="ECO:0000313" key="3">
    <source>
        <dbReference type="Proteomes" id="UP000018542"/>
    </source>
</evidence>
<evidence type="ECO:0000256" key="1">
    <source>
        <dbReference type="SAM" id="Phobius"/>
    </source>
</evidence>
<keyword evidence="3" id="KW-1185">Reference proteome</keyword>
<gene>
    <name evidence="2" type="ORF">W911_13695</name>
</gene>